<gene>
    <name evidence="3" type="ORF">SHEWBE_2408</name>
</gene>
<feature type="compositionally biased region" description="Polar residues" evidence="1">
    <location>
        <begin position="273"/>
        <end position="284"/>
    </location>
</feature>
<accession>A0A330M2G1</accession>
<feature type="domain" description="Transposase for insertion sequence element IS21-like C-terminal" evidence="2">
    <location>
        <begin position="104"/>
        <end position="175"/>
    </location>
</feature>
<dbReference type="Proteomes" id="UP000250123">
    <property type="component" value="Chromosome SHEWBE"/>
</dbReference>
<evidence type="ECO:0000259" key="2">
    <source>
        <dbReference type="Pfam" id="PF22483"/>
    </source>
</evidence>
<evidence type="ECO:0000313" key="4">
    <source>
        <dbReference type="Proteomes" id="UP000250123"/>
    </source>
</evidence>
<feature type="region of interest" description="Disordered" evidence="1">
    <location>
        <begin position="269"/>
        <end position="294"/>
    </location>
</feature>
<dbReference type="Pfam" id="PF22483">
    <property type="entry name" value="Mu-transpos_C_2"/>
    <property type="match status" value="1"/>
</dbReference>
<dbReference type="PANTHER" id="PTHR35004">
    <property type="entry name" value="TRANSPOSASE RV3428C-RELATED"/>
    <property type="match status" value="1"/>
</dbReference>
<dbReference type="EMBL" id="LS483452">
    <property type="protein sequence ID" value="SQH76371.1"/>
    <property type="molecule type" value="Genomic_DNA"/>
</dbReference>
<proteinExistence type="predicted"/>
<evidence type="ECO:0000313" key="3">
    <source>
        <dbReference type="EMBL" id="SQH76371.1"/>
    </source>
</evidence>
<dbReference type="InterPro" id="IPR054353">
    <property type="entry name" value="IstA-like_C"/>
</dbReference>
<dbReference type="KEGG" id="sbk:SHEWBE_2408"/>
<sequence length="294" mass="33829">MYLFRATNCTYYTRICLSKSLRDLGFPFDFKVSLLTKVRSVTVTRNFSIAQANKILLDSVTIETDFEDFIRNLMHDLNQREMRQIGASRQALFEMLDKPALKPLPLQPYLYTETKRAKVGPDYHIQYKKHYYSVPHQLVGEHIELEASSKLVKIYHQGNLVAQHPSSEKEHGQSTIDMHMPSNHQYQKWSPPQRLLSWAKNIGPAPREVVNAQLQSKAHPEQAYRSCLGLLSLSRQHGDNRLEQACKDAVLVDKPYLKFIKNLLSNHREGRLSSDSTSTPNIEHSNVRGPSSYH</sequence>
<organism evidence="3 4">
    <name type="scientific">Shewanella benthica</name>
    <dbReference type="NCBI Taxonomy" id="43661"/>
    <lineage>
        <taxon>Bacteria</taxon>
        <taxon>Pseudomonadati</taxon>
        <taxon>Pseudomonadota</taxon>
        <taxon>Gammaproteobacteria</taxon>
        <taxon>Alteromonadales</taxon>
        <taxon>Shewanellaceae</taxon>
        <taxon>Shewanella</taxon>
    </lineage>
</organism>
<reference evidence="4" key="1">
    <citation type="submission" date="2018-06" db="EMBL/GenBank/DDBJ databases">
        <authorList>
            <person name="Cea G.-C."/>
            <person name="William W."/>
        </authorList>
    </citation>
    <scope>NUCLEOTIDE SEQUENCE [LARGE SCALE GENOMIC DNA]</scope>
    <source>
        <strain evidence="4">DB21MT-2</strain>
    </source>
</reference>
<protein>
    <submittedName>
        <fullName evidence="3">Transposase</fullName>
    </submittedName>
</protein>
<dbReference type="AlphaFoldDB" id="A0A330M2G1"/>
<evidence type="ECO:0000256" key="1">
    <source>
        <dbReference type="SAM" id="MobiDB-lite"/>
    </source>
</evidence>
<name>A0A330M2G1_9GAMM</name>
<dbReference type="PANTHER" id="PTHR35004:SF8">
    <property type="entry name" value="TRANSPOSASE RV3428C-RELATED"/>
    <property type="match status" value="1"/>
</dbReference>